<protein>
    <submittedName>
        <fullName evidence="2">Uncharacterized protein</fullName>
    </submittedName>
</protein>
<comment type="caution">
    <text evidence="2">The sequence shown here is derived from an EMBL/GenBank/DDBJ whole genome shotgun (WGS) entry which is preliminary data.</text>
</comment>
<name>A0A0L0CNL2_LUCCU</name>
<evidence type="ECO:0000313" key="2">
    <source>
        <dbReference type="EMBL" id="KNC33034.1"/>
    </source>
</evidence>
<feature type="region of interest" description="Disordered" evidence="1">
    <location>
        <begin position="167"/>
        <end position="188"/>
    </location>
</feature>
<sequence>MTNHRMSNSEEHPSAAKRKRVLAAVAQEIVTSEDDDNIADGTDICNIMENHMQHQRQSTTTSSALYALGETIRNTLLEINEIREQNRERRHKELLQVLTKMTQQGIPSKISSNTDLLDKEHNTVPMDRPHENNTTTTELNQVLMTKRPVDKVMPVEKSPIKYVKLLPKPQSTSPLSKTDVFPPKNGNTKEELQNMRAKMLELQRKKMEDRERKKREFLQMQNT</sequence>
<dbReference type="OrthoDB" id="8026027at2759"/>
<organism evidence="2 3">
    <name type="scientific">Lucilia cuprina</name>
    <name type="common">Green bottle fly</name>
    <name type="synonym">Australian sheep blowfly</name>
    <dbReference type="NCBI Taxonomy" id="7375"/>
    <lineage>
        <taxon>Eukaryota</taxon>
        <taxon>Metazoa</taxon>
        <taxon>Ecdysozoa</taxon>
        <taxon>Arthropoda</taxon>
        <taxon>Hexapoda</taxon>
        <taxon>Insecta</taxon>
        <taxon>Pterygota</taxon>
        <taxon>Neoptera</taxon>
        <taxon>Endopterygota</taxon>
        <taxon>Diptera</taxon>
        <taxon>Brachycera</taxon>
        <taxon>Muscomorpha</taxon>
        <taxon>Oestroidea</taxon>
        <taxon>Calliphoridae</taxon>
        <taxon>Luciliinae</taxon>
        <taxon>Lucilia</taxon>
    </lineage>
</organism>
<dbReference type="EMBL" id="JRES01000240">
    <property type="protein sequence ID" value="KNC33034.1"/>
    <property type="molecule type" value="Genomic_DNA"/>
</dbReference>
<accession>A0A0L0CNL2</accession>
<dbReference type="OMA" id="ICNIMEN"/>
<proteinExistence type="predicted"/>
<evidence type="ECO:0000256" key="1">
    <source>
        <dbReference type="SAM" id="MobiDB-lite"/>
    </source>
</evidence>
<reference evidence="2 3" key="1">
    <citation type="journal article" date="2015" name="Nat. Commun.">
        <title>Lucilia cuprina genome unlocks parasitic fly biology to underpin future interventions.</title>
        <authorList>
            <person name="Anstead C.A."/>
            <person name="Korhonen P.K."/>
            <person name="Young N.D."/>
            <person name="Hall R.S."/>
            <person name="Jex A.R."/>
            <person name="Murali S.C."/>
            <person name="Hughes D.S."/>
            <person name="Lee S.F."/>
            <person name="Perry T."/>
            <person name="Stroehlein A.J."/>
            <person name="Ansell B.R."/>
            <person name="Breugelmans B."/>
            <person name="Hofmann A."/>
            <person name="Qu J."/>
            <person name="Dugan S."/>
            <person name="Lee S.L."/>
            <person name="Chao H."/>
            <person name="Dinh H."/>
            <person name="Han Y."/>
            <person name="Doddapaneni H.V."/>
            <person name="Worley K.C."/>
            <person name="Muzny D.M."/>
            <person name="Ioannidis P."/>
            <person name="Waterhouse R.M."/>
            <person name="Zdobnov E.M."/>
            <person name="James P.J."/>
            <person name="Bagnall N.H."/>
            <person name="Kotze A.C."/>
            <person name="Gibbs R.A."/>
            <person name="Richards S."/>
            <person name="Batterham P."/>
            <person name="Gasser R.B."/>
        </authorList>
    </citation>
    <scope>NUCLEOTIDE SEQUENCE [LARGE SCALE GENOMIC DNA]</scope>
    <source>
        <strain evidence="2 3">LS</strain>
        <tissue evidence="2">Full body</tissue>
    </source>
</reference>
<dbReference type="Proteomes" id="UP000037069">
    <property type="component" value="Unassembled WGS sequence"/>
</dbReference>
<dbReference type="AlphaFoldDB" id="A0A0L0CNL2"/>
<evidence type="ECO:0000313" key="3">
    <source>
        <dbReference type="Proteomes" id="UP000037069"/>
    </source>
</evidence>
<keyword evidence="3" id="KW-1185">Reference proteome</keyword>
<gene>
    <name evidence="2" type="ORF">FF38_07146</name>
</gene>